<sequence>MRMDSERKVTAADEPLIEFRGVDKFFDKPEEGRYQVVGDLNIKVRENEFLVLFGPGQCGKSTILNLIAGFEMPSSGHVLCMGKDITGPGPDRGMVFQNTALFPWLTVMGNVEYGPKVRGIKKEERRQRAQHYINLVGLQGFENSFPVKLSGGMQQRVGIARAYCNEPLVMLLDEPFGHLDAQTRYLMQDELTRIWQAEKRTVIFVTNNIEEAVYLADRILVLRNCPTGVKAEYEINLPRPRNYTDPEFLRLRREIDSVVDHTL</sequence>
<dbReference type="Pfam" id="PF00005">
    <property type="entry name" value="ABC_tran"/>
    <property type="match status" value="1"/>
</dbReference>
<dbReference type="PANTHER" id="PTHR42788:SF13">
    <property type="entry name" value="ALIPHATIC SULFONATES IMPORT ATP-BINDING PROTEIN SSUB"/>
    <property type="match status" value="1"/>
</dbReference>
<feature type="domain" description="ABC transporter" evidence="4">
    <location>
        <begin position="17"/>
        <end position="249"/>
    </location>
</feature>
<proteinExistence type="predicted"/>
<dbReference type="GO" id="GO:0005524">
    <property type="term" value="F:ATP binding"/>
    <property type="evidence" value="ECO:0007669"/>
    <property type="project" value="UniProtKB-KW"/>
</dbReference>
<accession>A0ABQ1E1J1</accession>
<organism evidence="5 6">
    <name type="scientific">Butyricicoccus faecihominis</name>
    <dbReference type="NCBI Taxonomy" id="1712515"/>
    <lineage>
        <taxon>Bacteria</taxon>
        <taxon>Bacillati</taxon>
        <taxon>Bacillota</taxon>
        <taxon>Clostridia</taxon>
        <taxon>Eubacteriales</taxon>
        <taxon>Butyricicoccaceae</taxon>
        <taxon>Butyricicoccus</taxon>
    </lineage>
</organism>
<keyword evidence="1" id="KW-0813">Transport</keyword>
<dbReference type="InterPro" id="IPR027417">
    <property type="entry name" value="P-loop_NTPase"/>
</dbReference>
<keyword evidence="2" id="KW-0547">Nucleotide-binding</keyword>
<evidence type="ECO:0000256" key="2">
    <source>
        <dbReference type="ARBA" id="ARBA00022741"/>
    </source>
</evidence>
<comment type="caution">
    <text evidence="5">The sequence shown here is derived from an EMBL/GenBank/DDBJ whole genome shotgun (WGS) entry which is preliminary data.</text>
</comment>
<dbReference type="Proteomes" id="UP000620147">
    <property type="component" value="Unassembled WGS sequence"/>
</dbReference>
<keyword evidence="6" id="KW-1185">Reference proteome</keyword>
<dbReference type="CDD" id="cd03293">
    <property type="entry name" value="ABC_NrtD_SsuB_transporters"/>
    <property type="match status" value="1"/>
</dbReference>
<evidence type="ECO:0000313" key="6">
    <source>
        <dbReference type="Proteomes" id="UP000620147"/>
    </source>
</evidence>
<evidence type="ECO:0000256" key="3">
    <source>
        <dbReference type="ARBA" id="ARBA00022840"/>
    </source>
</evidence>
<name>A0ABQ1E1J1_9FIRM</name>
<reference evidence="5 6" key="1">
    <citation type="submission" date="2020-06" db="EMBL/GenBank/DDBJ databases">
        <title>Characterization of fructooligosaccharide metabolism and fructooligosaccharide-degrading enzymes in human commensal butyrate producers.</title>
        <authorList>
            <person name="Tanno H."/>
            <person name="Fujii T."/>
            <person name="Hirano K."/>
            <person name="Maeno S."/>
            <person name="Tonozuka T."/>
            <person name="Sakamoto M."/>
            <person name="Ohkuma M."/>
            <person name="Tochio T."/>
            <person name="Endo A."/>
        </authorList>
    </citation>
    <scope>NUCLEOTIDE SEQUENCE [LARGE SCALE GENOMIC DNA]</scope>
    <source>
        <strain evidence="5 6">JCM 31056</strain>
    </source>
</reference>
<evidence type="ECO:0000259" key="4">
    <source>
        <dbReference type="PROSITE" id="PS50893"/>
    </source>
</evidence>
<dbReference type="PROSITE" id="PS00211">
    <property type="entry name" value="ABC_TRANSPORTER_1"/>
    <property type="match status" value="1"/>
</dbReference>
<protein>
    <submittedName>
        <fullName evidence="5">Nitrate ABC transporter ATP-binding protein</fullName>
    </submittedName>
</protein>
<keyword evidence="3 5" id="KW-0067">ATP-binding</keyword>
<dbReference type="SUPFAM" id="SSF52540">
    <property type="entry name" value="P-loop containing nucleoside triphosphate hydrolases"/>
    <property type="match status" value="1"/>
</dbReference>
<dbReference type="PROSITE" id="PS50893">
    <property type="entry name" value="ABC_TRANSPORTER_2"/>
    <property type="match status" value="1"/>
</dbReference>
<dbReference type="RefSeq" id="WP_407926642.1">
    <property type="nucleotide sequence ID" value="NZ_BLYJ01000027.1"/>
</dbReference>
<dbReference type="InterPro" id="IPR003439">
    <property type="entry name" value="ABC_transporter-like_ATP-bd"/>
</dbReference>
<evidence type="ECO:0000313" key="5">
    <source>
        <dbReference type="EMBL" id="GFO88850.1"/>
    </source>
</evidence>
<dbReference type="PANTHER" id="PTHR42788">
    <property type="entry name" value="TAURINE IMPORT ATP-BINDING PROTEIN-RELATED"/>
    <property type="match status" value="1"/>
</dbReference>
<dbReference type="InterPro" id="IPR017871">
    <property type="entry name" value="ABC_transporter-like_CS"/>
</dbReference>
<dbReference type="EMBL" id="BLYJ01000027">
    <property type="protein sequence ID" value="GFO88850.1"/>
    <property type="molecule type" value="Genomic_DNA"/>
</dbReference>
<dbReference type="InterPro" id="IPR003593">
    <property type="entry name" value="AAA+_ATPase"/>
</dbReference>
<evidence type="ECO:0000256" key="1">
    <source>
        <dbReference type="ARBA" id="ARBA00022448"/>
    </source>
</evidence>
<dbReference type="SMART" id="SM00382">
    <property type="entry name" value="AAA"/>
    <property type="match status" value="1"/>
</dbReference>
<dbReference type="InterPro" id="IPR050166">
    <property type="entry name" value="ABC_transporter_ATP-bind"/>
</dbReference>
<dbReference type="Gene3D" id="3.40.50.300">
    <property type="entry name" value="P-loop containing nucleotide triphosphate hydrolases"/>
    <property type="match status" value="1"/>
</dbReference>
<gene>
    <name evidence="5" type="ORF">BUFA31_20140</name>
</gene>